<dbReference type="GO" id="GO:0005794">
    <property type="term" value="C:Golgi apparatus"/>
    <property type="evidence" value="ECO:0007669"/>
    <property type="project" value="UniProtKB-ARBA"/>
</dbReference>
<dbReference type="GO" id="GO:0016020">
    <property type="term" value="C:membrane"/>
    <property type="evidence" value="ECO:0007669"/>
    <property type="project" value="UniProtKB-SubCell"/>
</dbReference>
<evidence type="ECO:0000256" key="1">
    <source>
        <dbReference type="ARBA" id="ARBA00004141"/>
    </source>
</evidence>
<comment type="subcellular location">
    <subcellularLocation>
        <location evidence="1">Membrane</location>
        <topology evidence="1">Multi-pass membrane protein</topology>
    </subcellularLocation>
</comment>
<feature type="transmembrane region" description="Helical" evidence="8">
    <location>
        <begin position="544"/>
        <end position="568"/>
    </location>
</feature>
<dbReference type="PANTHER" id="PTHR13533:SF1">
    <property type="entry name" value="N-ACETYLNEURAMINATE 9-O-ACETYLTRANSFERASE"/>
    <property type="match status" value="1"/>
</dbReference>
<organism evidence="10 11">
    <name type="scientific">Euroglyphus maynei</name>
    <name type="common">Mayne's house dust mite</name>
    <dbReference type="NCBI Taxonomy" id="6958"/>
    <lineage>
        <taxon>Eukaryota</taxon>
        <taxon>Metazoa</taxon>
        <taxon>Ecdysozoa</taxon>
        <taxon>Arthropoda</taxon>
        <taxon>Chelicerata</taxon>
        <taxon>Arachnida</taxon>
        <taxon>Acari</taxon>
        <taxon>Acariformes</taxon>
        <taxon>Sarcoptiformes</taxon>
        <taxon>Astigmata</taxon>
        <taxon>Psoroptidia</taxon>
        <taxon>Analgoidea</taxon>
        <taxon>Pyroglyphidae</taxon>
        <taxon>Pyroglyphinae</taxon>
        <taxon>Euroglyphus</taxon>
    </lineage>
</organism>
<keyword evidence="7" id="KW-0325">Glycoprotein</keyword>
<evidence type="ECO:0000256" key="6">
    <source>
        <dbReference type="ARBA" id="ARBA00023136"/>
    </source>
</evidence>
<feature type="domain" description="Cas1p 10 TM acyl transferase" evidence="9">
    <location>
        <begin position="240"/>
        <end position="602"/>
    </location>
</feature>
<feature type="transmembrane region" description="Helical" evidence="8">
    <location>
        <begin position="360"/>
        <end position="377"/>
    </location>
</feature>
<evidence type="ECO:0000256" key="4">
    <source>
        <dbReference type="ARBA" id="ARBA00022692"/>
    </source>
</evidence>
<evidence type="ECO:0000259" key="9">
    <source>
        <dbReference type="Pfam" id="PF07779"/>
    </source>
</evidence>
<keyword evidence="11" id="KW-1185">Reference proteome</keyword>
<dbReference type="EMBL" id="MUJZ01001918">
    <property type="protein sequence ID" value="OTF83842.1"/>
    <property type="molecule type" value="Genomic_DNA"/>
</dbReference>
<feature type="transmembrane region" description="Helical" evidence="8">
    <location>
        <begin position="397"/>
        <end position="415"/>
    </location>
</feature>
<dbReference type="InterPro" id="IPR012419">
    <property type="entry name" value="Cas1_AcylTrans_dom"/>
</dbReference>
<feature type="transmembrane region" description="Helical" evidence="8">
    <location>
        <begin position="260"/>
        <end position="282"/>
    </location>
</feature>
<sequence length="612" mass="72244">MCLKYIAYWGGRNHIVFMGDARIHQLYEQFVQSINVDMPQTSTATIDHHHHYEDSVYQDKDLDLNIRFLWRPVVNRSMIDQCKHWSSLKDHLKPNIVIMGSATDSIRSSNGSAEALEFYYKNLTIMLPIMEALNRTTRFLWVLQDPIKQQHTGFLHSLQKPKTTIITNEQIDLYNKAAMEALRFAKSNTIHVWSSARLVAQGFSGDSDSLNGSNNELRIDPHSLKFSIQILLNLYCNDHMNYNDGTCCSDPEKITAIQCIVLMVFTMIIVISTTIYIYNGYFNRKNHFRLRRRKYKWTRLKNDDYEFELIEVNGVFDNNNTVINDDDADPDQDNTQEVSMITNHKQEQSSNVPIITNNRNLFFLLTRLAIIMLYFYLCDRTNFFMKENKYFTRPNFLLPIAYVFALGLFFTDESLNTNVLHTDQTNEMKGWMQLVILAYHYTGASQVLPIYMSVRLLVSFYLFLSGYGHFTYFYTTGDVSFTRFWKVIFRLNFLAVCLCLCMNRPYQFYYFVPLVTFWFIIMFITFKIIPHVSSQSAESNSSHYFYLVLKIVTLFAIVSLLYTSEVFFENIFLIRPWKALFVNTDDSIKEWWFRWKIDRYVSQIIENIIFVF</sequence>
<dbReference type="PANTHER" id="PTHR13533">
    <property type="entry name" value="N-ACETYLNEURAMINATE 9-O-ACETYLTRANSFERASE"/>
    <property type="match status" value="1"/>
</dbReference>
<name>A0A1Y3BSU0_EURMA</name>
<dbReference type="AlphaFoldDB" id="A0A1Y3BSU0"/>
<feature type="transmembrane region" description="Helical" evidence="8">
    <location>
        <begin position="508"/>
        <end position="529"/>
    </location>
</feature>
<comment type="similarity">
    <text evidence="2">Belongs to the PC-esterase family. CASD1 subfamily.</text>
</comment>
<keyword evidence="3" id="KW-0808">Transferase</keyword>
<evidence type="ECO:0000256" key="2">
    <source>
        <dbReference type="ARBA" id="ARBA00010666"/>
    </source>
</evidence>
<gene>
    <name evidence="10" type="ORF">BLA29_003029</name>
</gene>
<protein>
    <submittedName>
        <fullName evidence="10">CAS1 domain-containing protein</fullName>
    </submittedName>
</protein>
<dbReference type="GO" id="GO:0016740">
    <property type="term" value="F:transferase activity"/>
    <property type="evidence" value="ECO:0007669"/>
    <property type="project" value="UniProtKB-KW"/>
</dbReference>
<comment type="caution">
    <text evidence="10">The sequence shown here is derived from an EMBL/GenBank/DDBJ whole genome shotgun (WGS) entry which is preliminary data.</text>
</comment>
<evidence type="ECO:0000313" key="10">
    <source>
        <dbReference type="EMBL" id="OTF83842.1"/>
    </source>
</evidence>
<feature type="transmembrane region" description="Helical" evidence="8">
    <location>
        <begin position="484"/>
        <end position="501"/>
    </location>
</feature>
<keyword evidence="4 8" id="KW-0812">Transmembrane</keyword>
<evidence type="ECO:0000256" key="5">
    <source>
        <dbReference type="ARBA" id="ARBA00022989"/>
    </source>
</evidence>
<accession>A0A1Y3BSU0</accession>
<proteinExistence type="inferred from homology"/>
<dbReference type="Proteomes" id="UP000194236">
    <property type="component" value="Unassembled WGS sequence"/>
</dbReference>
<keyword evidence="6 8" id="KW-0472">Membrane</keyword>
<feature type="transmembrane region" description="Helical" evidence="8">
    <location>
        <begin position="436"/>
        <end position="464"/>
    </location>
</feature>
<evidence type="ECO:0000256" key="7">
    <source>
        <dbReference type="ARBA" id="ARBA00023180"/>
    </source>
</evidence>
<reference evidence="10 11" key="1">
    <citation type="submission" date="2017-03" db="EMBL/GenBank/DDBJ databases">
        <title>Genome Survey of Euroglyphus maynei.</title>
        <authorList>
            <person name="Arlian L.G."/>
            <person name="Morgan M.S."/>
            <person name="Rider S.D."/>
        </authorList>
    </citation>
    <scope>NUCLEOTIDE SEQUENCE [LARGE SCALE GENOMIC DNA]</scope>
    <source>
        <strain evidence="10">Arlian Lab</strain>
        <tissue evidence="10">Whole body</tissue>
    </source>
</reference>
<keyword evidence="5 8" id="KW-1133">Transmembrane helix</keyword>
<dbReference type="GO" id="GO:0005975">
    <property type="term" value="P:carbohydrate metabolic process"/>
    <property type="evidence" value="ECO:0007669"/>
    <property type="project" value="UniProtKB-ARBA"/>
</dbReference>
<dbReference type="OrthoDB" id="1932925at2759"/>
<evidence type="ECO:0000256" key="8">
    <source>
        <dbReference type="SAM" id="Phobius"/>
    </source>
</evidence>
<evidence type="ECO:0000313" key="11">
    <source>
        <dbReference type="Proteomes" id="UP000194236"/>
    </source>
</evidence>
<evidence type="ECO:0000256" key="3">
    <source>
        <dbReference type="ARBA" id="ARBA00022679"/>
    </source>
</evidence>
<dbReference type="Pfam" id="PF07779">
    <property type="entry name" value="Cas1_AcylT"/>
    <property type="match status" value="1"/>
</dbReference>